<dbReference type="PROSITE" id="PS51257">
    <property type="entry name" value="PROKAR_LIPOPROTEIN"/>
    <property type="match status" value="1"/>
</dbReference>
<dbReference type="GO" id="GO:0008933">
    <property type="term" value="F:peptidoglycan lytic transglycosylase activity"/>
    <property type="evidence" value="ECO:0007669"/>
    <property type="project" value="InterPro"/>
</dbReference>
<dbReference type="CDD" id="cd16894">
    <property type="entry name" value="MltD-like"/>
    <property type="match status" value="1"/>
</dbReference>
<dbReference type="SUPFAM" id="SSF54106">
    <property type="entry name" value="LysM domain"/>
    <property type="match status" value="3"/>
</dbReference>
<dbReference type="AlphaFoldDB" id="A0A8G2FA87"/>
<dbReference type="InterPro" id="IPR036779">
    <property type="entry name" value="LysM_dom_sf"/>
</dbReference>
<dbReference type="PANTHER" id="PTHR33734">
    <property type="entry name" value="LYSM DOMAIN-CONTAINING GPI-ANCHORED PROTEIN 2"/>
    <property type="match status" value="1"/>
</dbReference>
<dbReference type="Proteomes" id="UP000184001">
    <property type="component" value="Unassembled WGS sequence"/>
</dbReference>
<dbReference type="Gene3D" id="1.10.530.10">
    <property type="match status" value="1"/>
</dbReference>
<evidence type="ECO:0000259" key="3">
    <source>
        <dbReference type="PROSITE" id="PS51782"/>
    </source>
</evidence>
<keyword evidence="2" id="KW-0732">Signal</keyword>
<comment type="caution">
    <text evidence="4">The sequence shown here is derived from an EMBL/GenBank/DDBJ whole genome shotgun (WGS) entry which is preliminary data.</text>
</comment>
<dbReference type="PROSITE" id="PS51782">
    <property type="entry name" value="LYSM"/>
    <property type="match status" value="3"/>
</dbReference>
<dbReference type="Pfam" id="PF01476">
    <property type="entry name" value="LysM"/>
    <property type="match status" value="3"/>
</dbReference>
<dbReference type="Pfam" id="PF01464">
    <property type="entry name" value="SLT"/>
    <property type="match status" value="1"/>
</dbReference>
<name>A0A8G2FA87_9BACT</name>
<dbReference type="InterPro" id="IPR000189">
    <property type="entry name" value="Transglyc_AS"/>
</dbReference>
<reference evidence="4 5" key="1">
    <citation type="submission" date="2016-11" db="EMBL/GenBank/DDBJ databases">
        <authorList>
            <person name="Varghese N."/>
            <person name="Submissions S."/>
        </authorList>
    </citation>
    <scope>NUCLEOTIDE SEQUENCE [LARGE SCALE GENOMIC DNA]</scope>
    <source>
        <strain evidence="4 5">DSM 17919</strain>
    </source>
</reference>
<dbReference type="SMART" id="SM00257">
    <property type="entry name" value="LysM"/>
    <property type="match status" value="3"/>
</dbReference>
<dbReference type="InterPro" id="IPR008258">
    <property type="entry name" value="Transglycosylase_SLT_dom_1"/>
</dbReference>
<feature type="signal peptide" evidence="2">
    <location>
        <begin position="1"/>
        <end position="26"/>
    </location>
</feature>
<evidence type="ECO:0000256" key="2">
    <source>
        <dbReference type="SAM" id="SignalP"/>
    </source>
</evidence>
<proteinExistence type="inferred from homology"/>
<dbReference type="SUPFAM" id="SSF53955">
    <property type="entry name" value="Lysozyme-like"/>
    <property type="match status" value="1"/>
</dbReference>
<gene>
    <name evidence="4" type="ORF">SAMN05660830_03128</name>
</gene>
<evidence type="ECO:0000256" key="1">
    <source>
        <dbReference type="ARBA" id="ARBA00007734"/>
    </source>
</evidence>
<feature type="domain" description="LysM" evidence="3">
    <location>
        <begin position="500"/>
        <end position="544"/>
    </location>
</feature>
<comment type="similarity">
    <text evidence="1">Belongs to the transglycosylase Slt family.</text>
</comment>
<dbReference type="EMBL" id="FQZR01000013">
    <property type="protein sequence ID" value="SHJ74357.1"/>
    <property type="molecule type" value="Genomic_DNA"/>
</dbReference>
<evidence type="ECO:0000313" key="4">
    <source>
        <dbReference type="EMBL" id="SHJ74357.1"/>
    </source>
</evidence>
<dbReference type="InterPro" id="IPR018392">
    <property type="entry name" value="LysM"/>
</dbReference>
<feature type="domain" description="LysM" evidence="3">
    <location>
        <begin position="435"/>
        <end position="479"/>
    </location>
</feature>
<dbReference type="PROSITE" id="PS00922">
    <property type="entry name" value="TRANSGLYCOSYLASE"/>
    <property type="match status" value="1"/>
</dbReference>
<dbReference type="Gene3D" id="3.10.350.10">
    <property type="entry name" value="LysM domain"/>
    <property type="match status" value="3"/>
</dbReference>
<feature type="chain" id="PRO_5034091797" evidence="2">
    <location>
        <begin position="27"/>
        <end position="547"/>
    </location>
</feature>
<dbReference type="PANTHER" id="PTHR33734:SF22">
    <property type="entry name" value="MEMBRANE-BOUND LYTIC MUREIN TRANSGLYCOSYLASE D"/>
    <property type="match status" value="1"/>
</dbReference>
<dbReference type="RefSeq" id="WP_019999203.1">
    <property type="nucleotide sequence ID" value="NZ_CP192219.1"/>
</dbReference>
<feature type="domain" description="LysM" evidence="3">
    <location>
        <begin position="367"/>
        <end position="410"/>
    </location>
</feature>
<dbReference type="GO" id="GO:0016020">
    <property type="term" value="C:membrane"/>
    <property type="evidence" value="ECO:0007669"/>
    <property type="project" value="InterPro"/>
</dbReference>
<accession>A0A8G2FA87</accession>
<dbReference type="InterPro" id="IPR023346">
    <property type="entry name" value="Lysozyme-like_dom_sf"/>
</dbReference>
<evidence type="ECO:0000313" key="5">
    <source>
        <dbReference type="Proteomes" id="UP000184001"/>
    </source>
</evidence>
<sequence>MHKNFDTQKMTFRKILLLCLACMLLAACTSKSSKSTATLPVPIPDETAMITELVELEVSGEPADEVVDVQVPPADDAEPLSSEELEALETRLNINIDMDESDRKVVEQYFKYFTHRGRKTFQRYLSRCGALLPHATEIFKQKGLPEEIVYLAFVESGFNAKAYSRAGAAGVWQFMPYTGRKYGLKQNWWIDERRDPYKSASAAADYLLKLYNDFGDWYLAIAAYNAGEGKIGRAMEKTGAESFFELTQKNHKLSHKARLRKETKHYVPKFLAIVKIMRNLEKLGFDPCEGGACEPIKAIKVKGGTDLLALANDLNIRWKTFYDMNTAFRRQVSPPDYEATVYVPAVKAAKAIAFLQSDKSRPYAGWISYKVRRGDSWYRIGRKHGVPVAVLKKVNNRRSNMLKPGQRLMIPGSNSTQVAWRSPRAKTHAIAQKRGNYVVQKGDTLYGISRSSGVSVKTLLSANGLRSAKLLRAGTKLYIPNQSKRTAARKSSKKKATKTVAYQVRRGESVWTIAKKFGVSYKDVLRWNQLSKRSVLRPGDNLKIYAN</sequence>
<dbReference type="CDD" id="cd00118">
    <property type="entry name" value="LysM"/>
    <property type="match status" value="3"/>
</dbReference>
<organism evidence="4 5">
    <name type="scientific">Halodesulfovibrio aestuarii</name>
    <dbReference type="NCBI Taxonomy" id="126333"/>
    <lineage>
        <taxon>Bacteria</taxon>
        <taxon>Pseudomonadati</taxon>
        <taxon>Thermodesulfobacteriota</taxon>
        <taxon>Desulfovibrionia</taxon>
        <taxon>Desulfovibrionales</taxon>
        <taxon>Desulfovibrionaceae</taxon>
        <taxon>Halodesulfovibrio</taxon>
    </lineage>
</organism>
<protein>
    <submittedName>
        <fullName evidence="4">Membrane-bound lytic murein transglycosylase D</fullName>
    </submittedName>
</protein>
<dbReference type="GO" id="GO:0000270">
    <property type="term" value="P:peptidoglycan metabolic process"/>
    <property type="evidence" value="ECO:0007669"/>
    <property type="project" value="InterPro"/>
</dbReference>